<reference evidence="2 3" key="1">
    <citation type="submission" date="2016-09" db="EMBL/GenBank/DDBJ databases">
        <authorList>
            <person name="Capua I."/>
            <person name="De Benedictis P."/>
            <person name="Joannis T."/>
            <person name="Lombin L.H."/>
            <person name="Cattoli G."/>
        </authorList>
    </citation>
    <scope>NUCLEOTIDE SEQUENCE [LARGE SCALE GENOMIC DNA]</scope>
    <source>
        <strain evidence="2 3">IMI 309357</strain>
    </source>
</reference>
<comment type="caution">
    <text evidence="2">The sequence shown here is derived from an EMBL/GenBank/DDBJ whole genome shotgun (WGS) entry which is preliminary data.</text>
</comment>
<dbReference type="AlphaFoldDB" id="A0A1G4AYM9"/>
<gene>
    <name evidence="2" type="ORF">CORC01_10521</name>
</gene>
<sequence length="163" mass="17543">MESCPFLSRFIVQERNVASSWFEEIAAESGGSLIGSEHGAWIDIQGKVYYVTCKCGATGSAGGNEQRAGFATDTERRDASETRAEEEEDQDMPDAPSASGSDYGGGADPDIGDPMDIDNEPTEIESVSNRTEQLSSAPHQPCSHEDVQVVETSEDVKMGNSDW</sequence>
<protein>
    <submittedName>
        <fullName evidence="2">Uncharacterized protein</fullName>
    </submittedName>
</protein>
<evidence type="ECO:0000313" key="2">
    <source>
        <dbReference type="EMBL" id="OHE94183.1"/>
    </source>
</evidence>
<dbReference type="GeneID" id="34563659"/>
<name>A0A1G4AYM9_9PEZI</name>
<proteinExistence type="predicted"/>
<dbReference type="RefSeq" id="XP_022471346.1">
    <property type="nucleotide sequence ID" value="XM_022622149.1"/>
</dbReference>
<accession>A0A1G4AYM9</accession>
<feature type="region of interest" description="Disordered" evidence="1">
    <location>
        <begin position="57"/>
        <end position="163"/>
    </location>
</feature>
<evidence type="ECO:0000313" key="3">
    <source>
        <dbReference type="Proteomes" id="UP000176998"/>
    </source>
</evidence>
<feature type="compositionally biased region" description="Basic and acidic residues" evidence="1">
    <location>
        <begin position="73"/>
        <end position="83"/>
    </location>
</feature>
<dbReference type="Proteomes" id="UP000176998">
    <property type="component" value="Unassembled WGS sequence"/>
</dbReference>
<evidence type="ECO:0000256" key="1">
    <source>
        <dbReference type="SAM" id="MobiDB-lite"/>
    </source>
</evidence>
<organism evidence="2 3">
    <name type="scientific">Colletotrichum orchidophilum</name>
    <dbReference type="NCBI Taxonomy" id="1209926"/>
    <lineage>
        <taxon>Eukaryota</taxon>
        <taxon>Fungi</taxon>
        <taxon>Dikarya</taxon>
        <taxon>Ascomycota</taxon>
        <taxon>Pezizomycotina</taxon>
        <taxon>Sordariomycetes</taxon>
        <taxon>Hypocreomycetidae</taxon>
        <taxon>Glomerellales</taxon>
        <taxon>Glomerellaceae</taxon>
        <taxon>Colletotrichum</taxon>
    </lineage>
</organism>
<keyword evidence="3" id="KW-1185">Reference proteome</keyword>
<feature type="compositionally biased region" description="Polar residues" evidence="1">
    <location>
        <begin position="125"/>
        <end position="138"/>
    </location>
</feature>
<dbReference type="EMBL" id="MJBS01000105">
    <property type="protein sequence ID" value="OHE94183.1"/>
    <property type="molecule type" value="Genomic_DNA"/>
</dbReference>
<feature type="compositionally biased region" description="Acidic residues" evidence="1">
    <location>
        <begin position="110"/>
        <end position="123"/>
    </location>
</feature>